<reference evidence="7 8" key="1">
    <citation type="submission" date="2015-09" db="EMBL/GenBank/DDBJ databases">
        <title>Draft genome of the parasitic nematode Teladorsagia circumcincta isolate WARC Sus (inbred).</title>
        <authorList>
            <person name="Mitreva M."/>
        </authorList>
    </citation>
    <scope>NUCLEOTIDE SEQUENCE [LARGE SCALE GENOMIC DNA]</scope>
    <source>
        <strain evidence="7 8">S</strain>
    </source>
</reference>
<evidence type="ECO:0008006" key="9">
    <source>
        <dbReference type="Google" id="ProtNLM"/>
    </source>
</evidence>
<evidence type="ECO:0000256" key="4">
    <source>
        <dbReference type="ARBA" id="ARBA00022989"/>
    </source>
</evidence>
<dbReference type="PANTHER" id="PTHR16119:SF17">
    <property type="entry name" value="TRANSMEMBRANE PROTEIN 144"/>
    <property type="match status" value="1"/>
</dbReference>
<evidence type="ECO:0000256" key="6">
    <source>
        <dbReference type="SAM" id="Phobius"/>
    </source>
</evidence>
<feature type="transmembrane region" description="Helical" evidence="6">
    <location>
        <begin position="21"/>
        <end position="38"/>
    </location>
</feature>
<comment type="similarity">
    <text evidence="2">Belongs to the TMEM144 family.</text>
</comment>
<evidence type="ECO:0000313" key="7">
    <source>
        <dbReference type="EMBL" id="PIO61219.1"/>
    </source>
</evidence>
<evidence type="ECO:0000313" key="8">
    <source>
        <dbReference type="Proteomes" id="UP000230423"/>
    </source>
</evidence>
<keyword evidence="5 6" id="KW-0472">Membrane</keyword>
<dbReference type="AlphaFoldDB" id="A0A2G9TT86"/>
<sequence>MVMSDAAKMFIVQRQLQLANSAPILAWFGIFSAGYGIVLGISSFVGVAVGSLIGVVVCACAFRQFLKSFNEYKVKWADEKAVEMGEDYLQGARDYFGSTMKFNRLLRVLLGMSSAAVGLGACALSSVFFGSAYVPIKKFDASNGIFVQWVMAAGILCFGMAVNAFESFPKLQPLAMLGGVLWALGNVTAVPIMNILGLGMGMLIWGATNCVCGWAVGRFGLFGVNATVPALPLLNYLGLSMVILGGVFFSQIRPSVSIPSNVENVIVGDRITSVRGDSDEDSPLLESTTPLGVDRRTKRLM</sequence>
<feature type="transmembrane region" description="Helical" evidence="6">
    <location>
        <begin position="233"/>
        <end position="252"/>
    </location>
</feature>
<dbReference type="GO" id="GO:0016020">
    <property type="term" value="C:membrane"/>
    <property type="evidence" value="ECO:0007669"/>
    <property type="project" value="UniProtKB-SubCell"/>
</dbReference>
<evidence type="ECO:0000256" key="5">
    <source>
        <dbReference type="ARBA" id="ARBA00023136"/>
    </source>
</evidence>
<proteinExistence type="inferred from homology"/>
<gene>
    <name evidence="7" type="ORF">TELCIR_17265</name>
</gene>
<dbReference type="Proteomes" id="UP000230423">
    <property type="component" value="Unassembled WGS sequence"/>
</dbReference>
<dbReference type="GO" id="GO:0015144">
    <property type="term" value="F:carbohydrate transmembrane transporter activity"/>
    <property type="evidence" value="ECO:0007669"/>
    <property type="project" value="InterPro"/>
</dbReference>
<keyword evidence="8" id="KW-1185">Reference proteome</keyword>
<feature type="transmembrane region" description="Helical" evidence="6">
    <location>
        <begin position="108"/>
        <end position="134"/>
    </location>
</feature>
<dbReference type="OrthoDB" id="426527at2759"/>
<keyword evidence="3 6" id="KW-0812">Transmembrane</keyword>
<keyword evidence="4 6" id="KW-1133">Transmembrane helix</keyword>
<evidence type="ECO:0000256" key="1">
    <source>
        <dbReference type="ARBA" id="ARBA00004141"/>
    </source>
</evidence>
<dbReference type="PANTHER" id="PTHR16119">
    <property type="entry name" value="TRANSMEMBRANE PROTEIN 144"/>
    <property type="match status" value="1"/>
</dbReference>
<dbReference type="InterPro" id="IPR010651">
    <property type="entry name" value="Sugar_transport"/>
</dbReference>
<feature type="transmembrane region" description="Helical" evidence="6">
    <location>
        <begin position="146"/>
        <end position="165"/>
    </location>
</feature>
<evidence type="ECO:0000256" key="2">
    <source>
        <dbReference type="ARBA" id="ARBA00005731"/>
    </source>
</evidence>
<feature type="transmembrane region" description="Helical" evidence="6">
    <location>
        <begin position="174"/>
        <end position="196"/>
    </location>
</feature>
<accession>A0A2G9TT86</accession>
<organism evidence="7 8">
    <name type="scientific">Teladorsagia circumcincta</name>
    <name type="common">Brown stomach worm</name>
    <name type="synonym">Ostertagia circumcincta</name>
    <dbReference type="NCBI Taxonomy" id="45464"/>
    <lineage>
        <taxon>Eukaryota</taxon>
        <taxon>Metazoa</taxon>
        <taxon>Ecdysozoa</taxon>
        <taxon>Nematoda</taxon>
        <taxon>Chromadorea</taxon>
        <taxon>Rhabditida</taxon>
        <taxon>Rhabditina</taxon>
        <taxon>Rhabditomorpha</taxon>
        <taxon>Strongyloidea</taxon>
        <taxon>Trichostrongylidae</taxon>
        <taxon>Teladorsagia</taxon>
    </lineage>
</organism>
<name>A0A2G9TT86_TELCI</name>
<dbReference type="Pfam" id="PF07857">
    <property type="entry name" value="TMEM144"/>
    <property type="match status" value="1"/>
</dbReference>
<dbReference type="InterPro" id="IPR012435">
    <property type="entry name" value="TMEM144"/>
</dbReference>
<comment type="subcellular location">
    <subcellularLocation>
        <location evidence="1">Membrane</location>
        <topology evidence="1">Multi-pass membrane protein</topology>
    </subcellularLocation>
</comment>
<protein>
    <recommendedName>
        <fullName evidence="9">Transmembrane protein</fullName>
    </recommendedName>
</protein>
<feature type="transmembrane region" description="Helical" evidence="6">
    <location>
        <begin position="44"/>
        <end position="66"/>
    </location>
</feature>
<dbReference type="EMBL" id="KZ354007">
    <property type="protein sequence ID" value="PIO61219.1"/>
    <property type="molecule type" value="Genomic_DNA"/>
</dbReference>
<evidence type="ECO:0000256" key="3">
    <source>
        <dbReference type="ARBA" id="ARBA00022692"/>
    </source>
</evidence>